<sequence length="134" mass="15048">MAYQNCLQLGDFSSLRPVLAYRHPPIPVFVNEHTGRMAYQNCCQLGPASPKAGLVTVITHPCLRQRALAGDGLSKIVCNWPISAIGSCFRQFAIPTHSTDFDNFISYEKLMTFRFVIKGACRSPPLFWNKIEKI</sequence>
<gene>
    <name evidence="1" type="ORF">AVEN_116344_1</name>
</gene>
<protein>
    <submittedName>
        <fullName evidence="1">Uncharacterized protein</fullName>
    </submittedName>
</protein>
<organism evidence="1 2">
    <name type="scientific">Araneus ventricosus</name>
    <name type="common">Orbweaver spider</name>
    <name type="synonym">Epeira ventricosa</name>
    <dbReference type="NCBI Taxonomy" id="182803"/>
    <lineage>
        <taxon>Eukaryota</taxon>
        <taxon>Metazoa</taxon>
        <taxon>Ecdysozoa</taxon>
        <taxon>Arthropoda</taxon>
        <taxon>Chelicerata</taxon>
        <taxon>Arachnida</taxon>
        <taxon>Araneae</taxon>
        <taxon>Araneomorphae</taxon>
        <taxon>Entelegynae</taxon>
        <taxon>Araneoidea</taxon>
        <taxon>Araneidae</taxon>
        <taxon>Araneus</taxon>
    </lineage>
</organism>
<evidence type="ECO:0000313" key="1">
    <source>
        <dbReference type="EMBL" id="GBN13422.1"/>
    </source>
</evidence>
<dbReference type="Proteomes" id="UP000499080">
    <property type="component" value="Unassembled WGS sequence"/>
</dbReference>
<proteinExistence type="predicted"/>
<dbReference type="AlphaFoldDB" id="A0A4Y2LFP0"/>
<dbReference type="EMBL" id="BGPR01005785">
    <property type="protein sequence ID" value="GBN13422.1"/>
    <property type="molecule type" value="Genomic_DNA"/>
</dbReference>
<accession>A0A4Y2LFP0</accession>
<evidence type="ECO:0000313" key="2">
    <source>
        <dbReference type="Proteomes" id="UP000499080"/>
    </source>
</evidence>
<comment type="caution">
    <text evidence="1">The sequence shown here is derived from an EMBL/GenBank/DDBJ whole genome shotgun (WGS) entry which is preliminary data.</text>
</comment>
<name>A0A4Y2LFP0_ARAVE</name>
<reference evidence="1 2" key="1">
    <citation type="journal article" date="2019" name="Sci. Rep.">
        <title>Orb-weaving spider Araneus ventricosus genome elucidates the spidroin gene catalogue.</title>
        <authorList>
            <person name="Kono N."/>
            <person name="Nakamura H."/>
            <person name="Ohtoshi R."/>
            <person name="Moran D.A.P."/>
            <person name="Shinohara A."/>
            <person name="Yoshida Y."/>
            <person name="Fujiwara M."/>
            <person name="Mori M."/>
            <person name="Tomita M."/>
            <person name="Arakawa K."/>
        </authorList>
    </citation>
    <scope>NUCLEOTIDE SEQUENCE [LARGE SCALE GENOMIC DNA]</scope>
</reference>
<keyword evidence="2" id="KW-1185">Reference proteome</keyword>